<dbReference type="AlphaFoldDB" id="F8QBK4"/>
<dbReference type="EMBL" id="GL945488">
    <property type="protein sequence ID" value="EGN94590.1"/>
    <property type="molecule type" value="Genomic_DNA"/>
</dbReference>
<keyword evidence="2" id="KW-1185">Reference proteome</keyword>
<dbReference type="HOGENOM" id="CLU_167745_0_0_1"/>
<protein>
    <submittedName>
        <fullName evidence="1">Uncharacterized protein</fullName>
    </submittedName>
</protein>
<proteinExistence type="predicted"/>
<name>F8QBK4_SERL3</name>
<sequence>MGIMIVVKLGPDWSIFPVVNAQMLQPGAAIVPATATSLVTVPAPHGPITLLIPLPATGAAPVQPIPPPKCTHIYYGVIFEVLESSAAGPFWLPLLLAQESAVLSSFVLLQLYALKARL</sequence>
<evidence type="ECO:0000313" key="2">
    <source>
        <dbReference type="Proteomes" id="UP000008063"/>
    </source>
</evidence>
<dbReference type="InParanoid" id="F8QBK4"/>
<organism evidence="2">
    <name type="scientific">Serpula lacrymans var. lacrymans (strain S7.3)</name>
    <name type="common">Dry rot fungus</name>
    <dbReference type="NCBI Taxonomy" id="936435"/>
    <lineage>
        <taxon>Eukaryota</taxon>
        <taxon>Fungi</taxon>
        <taxon>Dikarya</taxon>
        <taxon>Basidiomycota</taxon>
        <taxon>Agaricomycotina</taxon>
        <taxon>Agaricomycetes</taxon>
        <taxon>Agaricomycetidae</taxon>
        <taxon>Boletales</taxon>
        <taxon>Coniophorineae</taxon>
        <taxon>Serpulaceae</taxon>
        <taxon>Serpula</taxon>
    </lineage>
</organism>
<dbReference type="Proteomes" id="UP000008063">
    <property type="component" value="Unassembled WGS sequence"/>
</dbReference>
<evidence type="ECO:0000313" key="1">
    <source>
        <dbReference type="EMBL" id="EGN94590.1"/>
    </source>
</evidence>
<reference evidence="2" key="1">
    <citation type="journal article" date="2011" name="Science">
        <title>The plant cell wall-decomposing machinery underlies the functional diversity of forest fungi.</title>
        <authorList>
            <person name="Eastwood D.C."/>
            <person name="Floudas D."/>
            <person name="Binder M."/>
            <person name="Majcherczyk A."/>
            <person name="Schneider P."/>
            <person name="Aerts A."/>
            <person name="Asiegbu F.O."/>
            <person name="Baker S.E."/>
            <person name="Barry K."/>
            <person name="Bendiksby M."/>
            <person name="Blumentritt M."/>
            <person name="Coutinho P.M."/>
            <person name="Cullen D."/>
            <person name="de Vries R.P."/>
            <person name="Gathman A."/>
            <person name="Goodell B."/>
            <person name="Henrissat B."/>
            <person name="Ihrmark K."/>
            <person name="Kauserud H."/>
            <person name="Kohler A."/>
            <person name="LaButti K."/>
            <person name="Lapidus A."/>
            <person name="Lavin J.L."/>
            <person name="Lee Y.-H."/>
            <person name="Lindquist E."/>
            <person name="Lilly W."/>
            <person name="Lucas S."/>
            <person name="Morin E."/>
            <person name="Murat C."/>
            <person name="Oguiza J.A."/>
            <person name="Park J."/>
            <person name="Pisabarro A.G."/>
            <person name="Riley R."/>
            <person name="Rosling A."/>
            <person name="Salamov A."/>
            <person name="Schmidt O."/>
            <person name="Schmutz J."/>
            <person name="Skrede I."/>
            <person name="Stenlid J."/>
            <person name="Wiebenga A."/>
            <person name="Xie X."/>
            <person name="Kuees U."/>
            <person name="Hibbett D.S."/>
            <person name="Hoffmeister D."/>
            <person name="Hoegberg N."/>
            <person name="Martin F."/>
            <person name="Grigoriev I.V."/>
            <person name="Watkinson S.C."/>
        </authorList>
    </citation>
    <scope>NUCLEOTIDE SEQUENCE [LARGE SCALE GENOMIC DNA]</scope>
    <source>
        <strain evidence="2">strain S7.3</strain>
    </source>
</reference>
<gene>
    <name evidence="1" type="ORF">SERLA73DRAFT_155817</name>
</gene>
<accession>F8QBK4</accession>